<accession>A0AAV3XE13</accession>
<reference evidence="2" key="1">
    <citation type="submission" date="2019-10" db="EMBL/GenBank/DDBJ databases">
        <title>Draft genome sequece of Microseira wollei NIES-4236.</title>
        <authorList>
            <person name="Yamaguchi H."/>
            <person name="Suzuki S."/>
            <person name="Kawachi M."/>
        </authorList>
    </citation>
    <scope>NUCLEOTIDE SEQUENCE</scope>
    <source>
        <strain evidence="2">NIES-4236</strain>
    </source>
</reference>
<organism evidence="2 3">
    <name type="scientific">Microseira wollei NIES-4236</name>
    <dbReference type="NCBI Taxonomy" id="2530354"/>
    <lineage>
        <taxon>Bacteria</taxon>
        <taxon>Bacillati</taxon>
        <taxon>Cyanobacteriota</taxon>
        <taxon>Cyanophyceae</taxon>
        <taxon>Oscillatoriophycideae</taxon>
        <taxon>Aerosakkonematales</taxon>
        <taxon>Aerosakkonemataceae</taxon>
        <taxon>Microseira</taxon>
    </lineage>
</organism>
<comment type="caution">
    <text evidence="2">The sequence shown here is derived from an EMBL/GenBank/DDBJ whole genome shotgun (WGS) entry which is preliminary data.</text>
</comment>
<keyword evidence="1" id="KW-0472">Membrane</keyword>
<sequence length="132" mass="14755">MLSTAEKVLYNKNKIRITRALLEYKGTAYPIRNISQVRVDKKEADDQPLIGFILLACLAAAAALYFNLPTLIVLGAILVLLWVLNPTEVEPTYKLIVTTNQGEVITLEPKDGDDMKEMKGALEQAIDMSDYR</sequence>
<keyword evidence="1" id="KW-1133">Transmembrane helix</keyword>
<keyword evidence="3" id="KW-1185">Reference proteome</keyword>
<keyword evidence="1" id="KW-0812">Transmembrane</keyword>
<dbReference type="Proteomes" id="UP001050975">
    <property type="component" value="Unassembled WGS sequence"/>
</dbReference>
<dbReference type="RefSeq" id="WP_226582531.1">
    <property type="nucleotide sequence ID" value="NZ_BLAY01000048.1"/>
</dbReference>
<dbReference type="Pfam" id="PF19744">
    <property type="entry name" value="DUF6232"/>
    <property type="match status" value="1"/>
</dbReference>
<proteinExistence type="predicted"/>
<feature type="transmembrane region" description="Helical" evidence="1">
    <location>
        <begin position="51"/>
        <end position="84"/>
    </location>
</feature>
<protein>
    <submittedName>
        <fullName evidence="2">Uncharacterized protein</fullName>
    </submittedName>
</protein>
<dbReference type="AlphaFoldDB" id="A0AAV3XE13"/>
<evidence type="ECO:0000256" key="1">
    <source>
        <dbReference type="SAM" id="Phobius"/>
    </source>
</evidence>
<dbReference type="EMBL" id="BLAY01000048">
    <property type="protein sequence ID" value="GET38602.1"/>
    <property type="molecule type" value="Genomic_DNA"/>
</dbReference>
<evidence type="ECO:0000313" key="2">
    <source>
        <dbReference type="EMBL" id="GET38602.1"/>
    </source>
</evidence>
<name>A0AAV3XE13_9CYAN</name>
<dbReference type="InterPro" id="IPR045629">
    <property type="entry name" value="DUF6232"/>
</dbReference>
<gene>
    <name evidence="2" type="ORF">MiSe_33600</name>
</gene>
<evidence type="ECO:0000313" key="3">
    <source>
        <dbReference type="Proteomes" id="UP001050975"/>
    </source>
</evidence>